<proteinExistence type="predicted"/>
<dbReference type="OrthoDB" id="551633at2759"/>
<keyword evidence="2" id="KW-1133">Transmembrane helix</keyword>
<dbReference type="Proteomes" id="UP000017246">
    <property type="component" value="Unassembled WGS sequence"/>
</dbReference>
<evidence type="ECO:0000313" key="4">
    <source>
        <dbReference type="Proteomes" id="UP000017246"/>
    </source>
</evidence>
<dbReference type="AlphaFoldDB" id="A0A068XTZ8"/>
<reference evidence="3" key="1">
    <citation type="journal article" date="2013" name="Nature">
        <title>The genomes of four tapeworm species reveal adaptations to parasitism.</title>
        <authorList>
            <person name="Tsai I.J."/>
            <person name="Zarowiecki M."/>
            <person name="Holroyd N."/>
            <person name="Garciarrubio A."/>
            <person name="Sanchez-Flores A."/>
            <person name="Brooks K.L."/>
            <person name="Tracey A."/>
            <person name="Bobes R.J."/>
            <person name="Fragoso G."/>
            <person name="Sciutto E."/>
            <person name="Aslett M."/>
            <person name="Beasley H."/>
            <person name="Bennett H.M."/>
            <person name="Cai J."/>
            <person name="Camicia F."/>
            <person name="Clark R."/>
            <person name="Cucher M."/>
            <person name="De Silva N."/>
            <person name="Day T.A."/>
            <person name="Deplazes P."/>
            <person name="Estrada K."/>
            <person name="Fernandez C."/>
            <person name="Holland P.W."/>
            <person name="Hou J."/>
            <person name="Hu S."/>
            <person name="Huckvale T."/>
            <person name="Hung S.S."/>
            <person name="Kamenetzky L."/>
            <person name="Keane J.A."/>
            <person name="Kiss F."/>
            <person name="Koziol U."/>
            <person name="Lambert O."/>
            <person name="Liu K."/>
            <person name="Luo X."/>
            <person name="Luo Y."/>
            <person name="Macchiaroli N."/>
            <person name="Nichol S."/>
            <person name="Paps J."/>
            <person name="Parkinson J."/>
            <person name="Pouchkina-Stantcheva N."/>
            <person name="Riddiford N."/>
            <person name="Rosenzvit M."/>
            <person name="Salinas G."/>
            <person name="Wasmuth J.D."/>
            <person name="Zamanian M."/>
            <person name="Zheng Y."/>
            <person name="Cai X."/>
            <person name="Soberon X."/>
            <person name="Olson P.D."/>
            <person name="Laclette J.P."/>
            <person name="Brehm K."/>
            <person name="Berriman M."/>
            <person name="Garciarrubio A."/>
            <person name="Bobes R.J."/>
            <person name="Fragoso G."/>
            <person name="Sanchez-Flores A."/>
            <person name="Estrada K."/>
            <person name="Cevallos M.A."/>
            <person name="Morett E."/>
            <person name="Gonzalez V."/>
            <person name="Portillo T."/>
            <person name="Ochoa-Leyva A."/>
            <person name="Jose M.V."/>
            <person name="Sciutto E."/>
            <person name="Landa A."/>
            <person name="Jimenez L."/>
            <person name="Valdes V."/>
            <person name="Carrero J.C."/>
            <person name="Larralde C."/>
            <person name="Morales-Montor J."/>
            <person name="Limon-Lason J."/>
            <person name="Soberon X."/>
            <person name="Laclette J.P."/>
        </authorList>
    </citation>
    <scope>NUCLEOTIDE SEQUENCE [LARGE SCALE GENOMIC DNA]</scope>
</reference>
<accession>A0A068XTZ8</accession>
<keyword evidence="1" id="KW-0175">Coiled coil</keyword>
<keyword evidence="2" id="KW-0472">Membrane</keyword>
<protein>
    <submittedName>
        <fullName evidence="3">Expressed protein</fullName>
    </submittedName>
</protein>
<evidence type="ECO:0000256" key="2">
    <source>
        <dbReference type="SAM" id="Phobius"/>
    </source>
</evidence>
<name>A0A068XTZ8_ECHMU</name>
<evidence type="ECO:0000313" key="3">
    <source>
        <dbReference type="EMBL" id="CDS35805.1"/>
    </source>
</evidence>
<keyword evidence="4" id="KW-1185">Reference proteome</keyword>
<feature type="transmembrane region" description="Helical" evidence="2">
    <location>
        <begin position="153"/>
        <end position="172"/>
    </location>
</feature>
<dbReference type="OMA" id="NVKQAYH"/>
<keyword evidence="2" id="KW-0812">Transmembrane</keyword>
<gene>
    <name evidence="3" type="ORF">EmuJ_001175900</name>
</gene>
<dbReference type="STRING" id="6211.A0A068XTZ8"/>
<sequence length="194" mass="22251">MGKRKVCITFDEQKRFRKRKQERRAKALLENENKLKEEVRNVKQAYHNELMKKLENVTLPSFIADDLNVVSKRTTTDAGEHTNKEGNVDLKPESTTNFGNITLKKALKMNPRNFLWKKRKRAFHAVGNGRKKMKKTGRRNSGFCRGESSVCDYFIYCTTSALAMGIVVSYLLTKSMACKKYTALSLLVNGIMAF</sequence>
<evidence type="ECO:0000256" key="1">
    <source>
        <dbReference type="SAM" id="Coils"/>
    </source>
</evidence>
<feature type="coiled-coil region" evidence="1">
    <location>
        <begin position="17"/>
        <end position="49"/>
    </location>
</feature>
<organism evidence="3 4">
    <name type="scientific">Echinococcus multilocularis</name>
    <name type="common">Fox tapeworm</name>
    <dbReference type="NCBI Taxonomy" id="6211"/>
    <lineage>
        <taxon>Eukaryota</taxon>
        <taxon>Metazoa</taxon>
        <taxon>Spiralia</taxon>
        <taxon>Lophotrochozoa</taxon>
        <taxon>Platyhelminthes</taxon>
        <taxon>Cestoda</taxon>
        <taxon>Eucestoda</taxon>
        <taxon>Cyclophyllidea</taxon>
        <taxon>Taeniidae</taxon>
        <taxon>Echinococcus</taxon>
    </lineage>
</organism>
<reference evidence="3" key="2">
    <citation type="submission" date="2015-11" db="EMBL/GenBank/DDBJ databases">
        <authorList>
            <person name="Zhang Y."/>
            <person name="Guo Z."/>
        </authorList>
    </citation>
    <scope>NUCLEOTIDE SEQUENCE</scope>
</reference>
<dbReference type="EMBL" id="LN902841">
    <property type="protein sequence ID" value="CDS35805.1"/>
    <property type="molecule type" value="Genomic_DNA"/>
</dbReference>